<reference evidence="1 2" key="1">
    <citation type="submission" date="2021-01" db="EMBL/GenBank/DDBJ databases">
        <title>Diatom-associated Roseobacters Show Island Model of Population Structure.</title>
        <authorList>
            <person name="Qu L."/>
            <person name="Feng X."/>
            <person name="Chen Y."/>
            <person name="Li L."/>
            <person name="Wang X."/>
            <person name="Hu Z."/>
            <person name="Wang H."/>
            <person name="Luo H."/>
        </authorList>
    </citation>
    <scope>NUCLEOTIDE SEQUENCE [LARGE SCALE GENOMIC DNA]</scope>
    <source>
        <strain evidence="1 2">TR60-84</strain>
    </source>
</reference>
<dbReference type="EMBL" id="JAFBRM010000003">
    <property type="protein sequence ID" value="MBM1714757.1"/>
    <property type="molecule type" value="Genomic_DNA"/>
</dbReference>
<organism evidence="1 2">
    <name type="scientific">Sulfitobacter geojensis</name>
    <dbReference type="NCBI Taxonomy" id="1342299"/>
    <lineage>
        <taxon>Bacteria</taxon>
        <taxon>Pseudomonadati</taxon>
        <taxon>Pseudomonadota</taxon>
        <taxon>Alphaproteobacteria</taxon>
        <taxon>Rhodobacterales</taxon>
        <taxon>Roseobacteraceae</taxon>
        <taxon>Sulfitobacter</taxon>
    </lineage>
</organism>
<accession>A0AAE2W0D2</accession>
<keyword evidence="2" id="KW-1185">Reference proteome</keyword>
<dbReference type="AlphaFoldDB" id="A0AAE2W0D2"/>
<gene>
    <name evidence="1" type="ORF">JQV55_14395</name>
</gene>
<comment type="caution">
    <text evidence="1">The sequence shown here is derived from an EMBL/GenBank/DDBJ whole genome shotgun (WGS) entry which is preliminary data.</text>
</comment>
<name>A0AAE2W0D2_9RHOB</name>
<proteinExistence type="predicted"/>
<dbReference type="InterPro" id="IPR032347">
    <property type="entry name" value="DUF4864"/>
</dbReference>
<dbReference type="Proteomes" id="UP000732193">
    <property type="component" value="Unassembled WGS sequence"/>
</dbReference>
<evidence type="ECO:0000313" key="1">
    <source>
        <dbReference type="EMBL" id="MBM1714757.1"/>
    </source>
</evidence>
<sequence length="130" mass="14520">MLGGIILASVLSFGVAAQQAEIEGTISAQIEAFKADDFEQAFTYATPTLQRLFQSPQNFQRMVTAQYPMVWRPAEVRYLERKAYEGSVFQKVQITDAKGVMFLLLYQMQETDAGWRIAGVQFLEAPGASV</sequence>
<evidence type="ECO:0000313" key="2">
    <source>
        <dbReference type="Proteomes" id="UP000732193"/>
    </source>
</evidence>
<protein>
    <submittedName>
        <fullName evidence="1">DUF4864 domain-containing protein</fullName>
    </submittedName>
</protein>
<dbReference type="Pfam" id="PF16156">
    <property type="entry name" value="DUF4864"/>
    <property type="match status" value="1"/>
</dbReference>